<dbReference type="InterPro" id="IPR020449">
    <property type="entry name" value="Tscrpt_reg_AraC-type_HTH"/>
</dbReference>
<evidence type="ECO:0000313" key="6">
    <source>
        <dbReference type="Proteomes" id="UP000442619"/>
    </source>
</evidence>
<dbReference type="Proteomes" id="UP000442619">
    <property type="component" value="Unassembled WGS sequence"/>
</dbReference>
<keyword evidence="6" id="KW-1185">Reference proteome</keyword>
<evidence type="ECO:0000256" key="1">
    <source>
        <dbReference type="ARBA" id="ARBA00023015"/>
    </source>
</evidence>
<dbReference type="SMART" id="SM00342">
    <property type="entry name" value="HTH_ARAC"/>
    <property type="match status" value="1"/>
</dbReference>
<dbReference type="RefSeq" id="WP_154514239.1">
    <property type="nucleotide sequence ID" value="NZ_VUNM01000002.1"/>
</dbReference>
<dbReference type="PANTHER" id="PTHR43280">
    <property type="entry name" value="ARAC-FAMILY TRANSCRIPTIONAL REGULATOR"/>
    <property type="match status" value="1"/>
</dbReference>
<accession>A0A844FQR5</accession>
<protein>
    <submittedName>
        <fullName evidence="5">Helix-turn-helix domain-containing protein</fullName>
    </submittedName>
</protein>
<dbReference type="GO" id="GO:0043565">
    <property type="term" value="F:sequence-specific DNA binding"/>
    <property type="evidence" value="ECO:0007669"/>
    <property type="project" value="InterPro"/>
</dbReference>
<evidence type="ECO:0000256" key="3">
    <source>
        <dbReference type="ARBA" id="ARBA00023163"/>
    </source>
</evidence>
<evidence type="ECO:0000259" key="4">
    <source>
        <dbReference type="PROSITE" id="PS01124"/>
    </source>
</evidence>
<keyword evidence="2" id="KW-0238">DNA-binding</keyword>
<keyword evidence="1" id="KW-0805">Transcription regulation</keyword>
<reference evidence="5 6" key="1">
    <citation type="submission" date="2019-08" db="EMBL/GenBank/DDBJ databases">
        <title>In-depth cultivation of the pig gut microbiome towards novel bacterial diversity and tailored functional studies.</title>
        <authorList>
            <person name="Wylensek D."/>
            <person name="Hitch T.C.A."/>
            <person name="Clavel T."/>
        </authorList>
    </citation>
    <scope>NUCLEOTIDE SEQUENCE [LARGE SCALE GENOMIC DNA]</scope>
    <source>
        <strain evidence="5 6">CA-Schmier-601-WT-3</strain>
    </source>
</reference>
<dbReference type="EMBL" id="VUNM01000002">
    <property type="protein sequence ID" value="MST88301.1"/>
    <property type="molecule type" value="Genomic_DNA"/>
</dbReference>
<dbReference type="Gene3D" id="1.10.10.60">
    <property type="entry name" value="Homeodomain-like"/>
    <property type="match status" value="2"/>
</dbReference>
<dbReference type="SUPFAM" id="SSF46689">
    <property type="entry name" value="Homeodomain-like"/>
    <property type="match status" value="2"/>
</dbReference>
<dbReference type="InterPro" id="IPR018771">
    <property type="entry name" value="PocR_dom"/>
</dbReference>
<dbReference type="Pfam" id="PF12833">
    <property type="entry name" value="HTH_18"/>
    <property type="match status" value="1"/>
</dbReference>
<evidence type="ECO:0000313" key="5">
    <source>
        <dbReference type="EMBL" id="MST88301.1"/>
    </source>
</evidence>
<dbReference type="Pfam" id="PF10114">
    <property type="entry name" value="PocR"/>
    <property type="match status" value="1"/>
</dbReference>
<proteinExistence type="predicted"/>
<sequence length="278" mass="31959">MENLQSMLKDLYLISGLNLSIYDIHENLITSYPEHSSPFCHLIKSTPEGAAQCLACDHKAFERVKSSGQIDIYNCDFHLYEAVVPIYTYGVHSGYLMMGQTLTDSAVEKKTIKNAAKDFVDSEKKLDEAISRISFHTKEQILSFASVIDICAKYLTLTNRLEAKNKNLAIEIKNYLNAHYNHTITLQQLCNYFYVSKSTLLNKFKEEYGITIHQYLLDYRFQKSLELLTNSTQSIQEIALACGFQDANYYAKAFKAKYQTTPTHYRETKNTSKNERNL</sequence>
<dbReference type="AlphaFoldDB" id="A0A844FQR5"/>
<name>A0A844FQR5_9FIRM</name>
<feature type="domain" description="HTH araC/xylS-type" evidence="4">
    <location>
        <begin position="170"/>
        <end position="268"/>
    </location>
</feature>
<dbReference type="InterPro" id="IPR018060">
    <property type="entry name" value="HTH_AraC"/>
</dbReference>
<organism evidence="5 6">
    <name type="scientific">Sharpea porci</name>
    <dbReference type="NCBI Taxonomy" id="2652286"/>
    <lineage>
        <taxon>Bacteria</taxon>
        <taxon>Bacillati</taxon>
        <taxon>Bacillota</taxon>
        <taxon>Erysipelotrichia</taxon>
        <taxon>Erysipelotrichales</taxon>
        <taxon>Coprobacillaceae</taxon>
        <taxon>Sharpea</taxon>
    </lineage>
</organism>
<evidence type="ECO:0000256" key="2">
    <source>
        <dbReference type="ARBA" id="ARBA00023125"/>
    </source>
</evidence>
<gene>
    <name evidence="5" type="ORF">FYJ79_01590</name>
</gene>
<dbReference type="InterPro" id="IPR009057">
    <property type="entry name" value="Homeodomain-like_sf"/>
</dbReference>
<keyword evidence="3" id="KW-0804">Transcription</keyword>
<dbReference type="PANTHER" id="PTHR43280:SF28">
    <property type="entry name" value="HTH-TYPE TRANSCRIPTIONAL ACTIVATOR RHAS"/>
    <property type="match status" value="1"/>
</dbReference>
<dbReference type="PROSITE" id="PS01124">
    <property type="entry name" value="HTH_ARAC_FAMILY_2"/>
    <property type="match status" value="1"/>
</dbReference>
<dbReference type="GO" id="GO:0003700">
    <property type="term" value="F:DNA-binding transcription factor activity"/>
    <property type="evidence" value="ECO:0007669"/>
    <property type="project" value="InterPro"/>
</dbReference>
<dbReference type="PRINTS" id="PR00032">
    <property type="entry name" value="HTHARAC"/>
</dbReference>
<comment type="caution">
    <text evidence="5">The sequence shown here is derived from an EMBL/GenBank/DDBJ whole genome shotgun (WGS) entry which is preliminary data.</text>
</comment>